<dbReference type="Gene3D" id="3.30.930.30">
    <property type="match status" value="1"/>
</dbReference>
<accession>A0A1Y5SS22</accession>
<dbReference type="Gene3D" id="6.10.250.3110">
    <property type="match status" value="1"/>
</dbReference>
<organism evidence="2 3">
    <name type="scientific">Pseudooctadecabacter jejudonensis</name>
    <dbReference type="NCBI Taxonomy" id="1391910"/>
    <lineage>
        <taxon>Bacteria</taxon>
        <taxon>Pseudomonadati</taxon>
        <taxon>Pseudomonadota</taxon>
        <taxon>Alphaproteobacteria</taxon>
        <taxon>Rhodobacterales</taxon>
        <taxon>Paracoccaceae</taxon>
        <taxon>Pseudooctadecabacter</taxon>
    </lineage>
</organism>
<keyword evidence="1" id="KW-0175">Coiled coil</keyword>
<dbReference type="Proteomes" id="UP000193623">
    <property type="component" value="Unassembled WGS sequence"/>
</dbReference>
<keyword evidence="3" id="KW-1185">Reference proteome</keyword>
<evidence type="ECO:0000256" key="1">
    <source>
        <dbReference type="SAM" id="Coils"/>
    </source>
</evidence>
<reference evidence="2 3" key="1">
    <citation type="submission" date="2017-03" db="EMBL/GenBank/DDBJ databases">
        <authorList>
            <person name="Afonso C.L."/>
            <person name="Miller P.J."/>
            <person name="Scott M.A."/>
            <person name="Spackman E."/>
            <person name="Goraichik I."/>
            <person name="Dimitrov K.M."/>
            <person name="Suarez D.L."/>
            <person name="Swayne D.E."/>
        </authorList>
    </citation>
    <scope>NUCLEOTIDE SEQUENCE [LARGE SCALE GENOMIC DNA]</scope>
    <source>
        <strain evidence="2 3">CECT 8397</strain>
    </source>
</reference>
<protein>
    <submittedName>
        <fullName evidence="2">Chromosome partition protein Smc</fullName>
    </submittedName>
</protein>
<feature type="coiled-coil region" evidence="1">
    <location>
        <begin position="255"/>
        <end position="380"/>
    </location>
</feature>
<evidence type="ECO:0000313" key="3">
    <source>
        <dbReference type="Proteomes" id="UP000193623"/>
    </source>
</evidence>
<gene>
    <name evidence="2" type="primary">smc_2</name>
    <name evidence="2" type="ORF">PSJ8397_02470</name>
</gene>
<dbReference type="EMBL" id="FWFT01000003">
    <property type="protein sequence ID" value="SLN47144.1"/>
    <property type="molecule type" value="Genomic_DNA"/>
</dbReference>
<proteinExistence type="predicted"/>
<sequence length="470" mass="53281">MIGLAFIKYMTNIVYSGMVLNFHGPRGCLSHDTYKPKTRPNATGSNPNAVSVRIEPKTMSKAQFQRRHDFRIGAQPAYVDGDLSHLNRYLMELRPLPDIQRENEALRRRAGRTRKLKSNAAVVTASIITFGCAAQNVFNRLPIKMQDRAFTELAQEIAVQLNTQLEALVVHLDETAIHAHFTLRAYTDSGEPISNATRLGDMAALQDLAAEVMQRYAPEIERGRKKKDRLQAGADYADTRHRTVKQLHEDLPLERNALEAEIADSEAKVAEQRASLEKTQRLLEKLEAKKELTEKEAKRQETYSRRLEKKQADMVAEMKALEARRSALEEAMRRVEAENEAVGMDRQKVKEEMAAVRRAKDTYKTEVSAIEAVLSEAENETLSYDPETERTTMKDPTPVRAAAPKLRKQITKLAKRFAFVEDKLFTRIFRLDAPIDRIRTFLSRPDIAQEARQEAEAIVRDAVEDGPGLG</sequence>
<dbReference type="AlphaFoldDB" id="A0A1Y5SS22"/>
<name>A0A1Y5SS22_9RHOB</name>
<evidence type="ECO:0000313" key="2">
    <source>
        <dbReference type="EMBL" id="SLN47144.1"/>
    </source>
</evidence>